<organism evidence="4 5">
    <name type="scientific">Actinokineospora bangkokensis</name>
    <dbReference type="NCBI Taxonomy" id="1193682"/>
    <lineage>
        <taxon>Bacteria</taxon>
        <taxon>Bacillati</taxon>
        <taxon>Actinomycetota</taxon>
        <taxon>Actinomycetes</taxon>
        <taxon>Pseudonocardiales</taxon>
        <taxon>Pseudonocardiaceae</taxon>
        <taxon>Actinokineospora</taxon>
    </lineage>
</organism>
<keyword evidence="2" id="KW-0129">CBS domain</keyword>
<dbReference type="Gene3D" id="3.10.580.10">
    <property type="entry name" value="CBS-domain"/>
    <property type="match status" value="1"/>
</dbReference>
<gene>
    <name evidence="4" type="ORF">BJP25_14750</name>
</gene>
<dbReference type="SUPFAM" id="SSF54631">
    <property type="entry name" value="CBS-domain pair"/>
    <property type="match status" value="1"/>
</dbReference>
<proteinExistence type="predicted"/>
<comment type="caution">
    <text evidence="4">The sequence shown here is derived from an EMBL/GenBank/DDBJ whole genome shotgun (WGS) entry which is preliminary data.</text>
</comment>
<sequence length="213" mass="22433">MRAQQVMSKAPLVVHPATAVKRAAALLADAGAAAAPVVDEHERVLGVVTEADLLRHRFPVDPRARRAEADARPPRPARSVGEVMGEAHAVREHADLAAVSRVLQDGDHPLVPVVTPFGRLVGVVTRRDLLRVVTRPDTAIAGDLRHRLRALAADDRWLVEVVAGEVVLTDSAHGTGDPDGTDPTDRYAAEALAEGVPGVVHVEVRAAGAPAVA</sequence>
<dbReference type="PROSITE" id="PS51371">
    <property type="entry name" value="CBS"/>
    <property type="match status" value="2"/>
</dbReference>
<evidence type="ECO:0000313" key="5">
    <source>
        <dbReference type="Proteomes" id="UP000186040"/>
    </source>
</evidence>
<dbReference type="InterPro" id="IPR000644">
    <property type="entry name" value="CBS_dom"/>
</dbReference>
<dbReference type="EMBL" id="MKQR01000009">
    <property type="protein sequence ID" value="OLR93551.1"/>
    <property type="molecule type" value="Genomic_DNA"/>
</dbReference>
<reference evidence="4 5" key="1">
    <citation type="submission" date="2016-10" db="EMBL/GenBank/DDBJ databases">
        <title>The Draft Genome Sequence of Actinokineospora bangkokensis 44EHWT reveals the biosynthetic pathway of antifungal compounds Thailandins with unusual extender unit butylmalonyl-CoA.</title>
        <authorList>
            <person name="Greule A."/>
            <person name="Intra B."/>
            <person name="Flemming S."/>
            <person name="Rommel M.G."/>
            <person name="Panbangred W."/>
            <person name="Bechthold A."/>
        </authorList>
    </citation>
    <scope>NUCLEOTIDE SEQUENCE [LARGE SCALE GENOMIC DNA]</scope>
    <source>
        <strain evidence="4 5">44EHW</strain>
    </source>
</reference>
<dbReference type="OrthoDB" id="9799454at2"/>
<keyword evidence="1" id="KW-0677">Repeat</keyword>
<dbReference type="RefSeq" id="WP_075974447.1">
    <property type="nucleotide sequence ID" value="NZ_MKQR01000009.1"/>
</dbReference>
<dbReference type="InterPro" id="IPR046342">
    <property type="entry name" value="CBS_dom_sf"/>
</dbReference>
<dbReference type="PANTHER" id="PTHR48108">
    <property type="entry name" value="CBS DOMAIN-CONTAINING PROTEIN CBSX2, CHLOROPLASTIC"/>
    <property type="match status" value="1"/>
</dbReference>
<evidence type="ECO:0000313" key="4">
    <source>
        <dbReference type="EMBL" id="OLR93551.1"/>
    </source>
</evidence>
<protein>
    <recommendedName>
        <fullName evidence="3">CBS domain-containing protein</fullName>
    </recommendedName>
</protein>
<dbReference type="InterPro" id="IPR051462">
    <property type="entry name" value="CBS_domain-containing"/>
</dbReference>
<evidence type="ECO:0000259" key="3">
    <source>
        <dbReference type="PROSITE" id="PS51371"/>
    </source>
</evidence>
<keyword evidence="5" id="KW-1185">Reference proteome</keyword>
<accession>A0A1Q9LNG3</accession>
<evidence type="ECO:0000256" key="1">
    <source>
        <dbReference type="ARBA" id="ARBA00022737"/>
    </source>
</evidence>
<name>A0A1Q9LNG3_9PSEU</name>
<dbReference type="AlphaFoldDB" id="A0A1Q9LNG3"/>
<dbReference type="PANTHER" id="PTHR48108:SF26">
    <property type="entry name" value="CBS DOMAIN-CONTAINING PROTEIN DDB_G0289609"/>
    <property type="match status" value="1"/>
</dbReference>
<evidence type="ECO:0000256" key="2">
    <source>
        <dbReference type="PROSITE-ProRule" id="PRU00703"/>
    </source>
</evidence>
<feature type="domain" description="CBS" evidence="3">
    <location>
        <begin position="83"/>
        <end position="140"/>
    </location>
</feature>
<dbReference type="Pfam" id="PF00571">
    <property type="entry name" value="CBS"/>
    <property type="match status" value="2"/>
</dbReference>
<dbReference type="Proteomes" id="UP000186040">
    <property type="component" value="Unassembled WGS sequence"/>
</dbReference>
<dbReference type="SMART" id="SM00116">
    <property type="entry name" value="CBS"/>
    <property type="match status" value="2"/>
</dbReference>
<feature type="domain" description="CBS" evidence="3">
    <location>
        <begin position="7"/>
        <end position="65"/>
    </location>
</feature>
<dbReference type="STRING" id="1193682.BJP25_14750"/>